<dbReference type="EMBL" id="SDLV01000053">
    <property type="protein sequence ID" value="THV56469.1"/>
    <property type="molecule type" value="Genomic_DNA"/>
</dbReference>
<organism evidence="1 2">
    <name type="scientific">Chryseobacterium candidae</name>
    <dbReference type="NCBI Taxonomy" id="1978493"/>
    <lineage>
        <taxon>Bacteria</taxon>
        <taxon>Pseudomonadati</taxon>
        <taxon>Bacteroidota</taxon>
        <taxon>Flavobacteriia</taxon>
        <taxon>Flavobacteriales</taxon>
        <taxon>Weeksellaceae</taxon>
        <taxon>Chryseobacterium group</taxon>
        <taxon>Chryseobacterium</taxon>
    </lineage>
</organism>
<sequence length="83" mass="9274">MPVAFSPTVSFLNGLILIILNKKDPVDIISKFTVGSEEGISDLIPIIDSSLYALQKECKNRTFSTAVSLFWNWRLIKVNPATF</sequence>
<accession>A0ABY2R2Q5</accession>
<dbReference type="Proteomes" id="UP000306038">
    <property type="component" value="Unassembled WGS sequence"/>
</dbReference>
<name>A0ABY2R2Q5_9FLAO</name>
<protein>
    <submittedName>
        <fullName evidence="1">Uncharacterized protein</fullName>
    </submittedName>
</protein>
<proteinExistence type="predicted"/>
<gene>
    <name evidence="1" type="ORF">EK417_19055</name>
</gene>
<dbReference type="RefSeq" id="WP_136523061.1">
    <property type="nucleotide sequence ID" value="NZ_SDLV01000053.1"/>
</dbReference>
<reference evidence="1 2" key="1">
    <citation type="submission" date="2019-01" db="EMBL/GenBank/DDBJ databases">
        <authorList>
            <person name="B I."/>
            <person name="Ch S."/>
            <person name="Ch V.R."/>
        </authorList>
    </citation>
    <scope>NUCLEOTIDE SEQUENCE [LARGE SCALE GENOMIC DNA]</scope>
    <source>
        <strain evidence="1 2">JC507</strain>
    </source>
</reference>
<keyword evidence="2" id="KW-1185">Reference proteome</keyword>
<comment type="caution">
    <text evidence="1">The sequence shown here is derived from an EMBL/GenBank/DDBJ whole genome shotgun (WGS) entry which is preliminary data.</text>
</comment>
<evidence type="ECO:0000313" key="2">
    <source>
        <dbReference type="Proteomes" id="UP000306038"/>
    </source>
</evidence>
<evidence type="ECO:0000313" key="1">
    <source>
        <dbReference type="EMBL" id="THV56469.1"/>
    </source>
</evidence>